<sequence>MTNTIAPCRKETAQGGAAMTPKRRPKTKRRPPYRTNRRRAKNRVTKRRKMRNTTSSRRLRLLRRRSGGATRKRRLRMSRAAPARAREALPLVPKLELPAVAHYDPQTSNPGNADKKLTIFYLVHQFYPDSYTGTEKFVLTMARTMIRNGHRVKVVTHSGGDPDGFPSAHGEVVFREYDHEGVPVLAYRHKQLDPALSFDIGNADLSAFADVVLARERPDIVHFGHPMRAMEFMQACQRGGVPYIVTLTDFWFICPKGIMLHANRNLCAGPEQGEACLRHCQIAGVPNRLASHIPLLQGARKIVSPSTFLASMMKASLPDLPIEALNHGIHRDPALANRKTYRRGDKLTLFYGGSLNEHKGVHLLLEAMSRIRSNRLRLKIYGSGPAAYTESLRQAAAKDRRVELCGPYAESDIPGMYQQVDVAVVPSVWYENYPLALHEALSYHVPAIVSAAGGMAESVRDGVNGYTFRLGDAGHLAERIRALLANPELLNALKANLSSQPIATPEQEAASYETIYYTHASRDPK</sequence>
<dbReference type="InterPro" id="IPR001296">
    <property type="entry name" value="Glyco_trans_1"/>
</dbReference>
<dbReference type="GO" id="GO:0016757">
    <property type="term" value="F:glycosyltransferase activity"/>
    <property type="evidence" value="ECO:0007669"/>
    <property type="project" value="InterPro"/>
</dbReference>
<dbReference type="PANTHER" id="PTHR45947">
    <property type="entry name" value="SULFOQUINOVOSYL TRANSFERASE SQD2"/>
    <property type="match status" value="1"/>
</dbReference>
<feature type="compositionally biased region" description="Basic residues" evidence="1">
    <location>
        <begin position="21"/>
        <end position="57"/>
    </location>
</feature>
<dbReference type="EMBL" id="QJVJ01000011">
    <property type="protein sequence ID" value="PYI51875.1"/>
    <property type="molecule type" value="Genomic_DNA"/>
</dbReference>
<evidence type="ECO:0000313" key="4">
    <source>
        <dbReference type="EMBL" id="PYI51875.1"/>
    </source>
</evidence>
<evidence type="ECO:0000256" key="1">
    <source>
        <dbReference type="SAM" id="MobiDB-lite"/>
    </source>
</evidence>
<gene>
    <name evidence="4" type="ORF">DLM86_23465</name>
</gene>
<accession>A0A2V5JYB8</accession>
<dbReference type="SUPFAM" id="SSF53756">
    <property type="entry name" value="UDP-Glycosyltransferase/glycogen phosphorylase"/>
    <property type="match status" value="1"/>
</dbReference>
<dbReference type="InterPro" id="IPR050194">
    <property type="entry name" value="Glycosyltransferase_grp1"/>
</dbReference>
<organism evidence="4 5">
    <name type="scientific">Paenibacillus flagellatus</name>
    <dbReference type="NCBI Taxonomy" id="2211139"/>
    <lineage>
        <taxon>Bacteria</taxon>
        <taxon>Bacillati</taxon>
        <taxon>Bacillota</taxon>
        <taxon>Bacilli</taxon>
        <taxon>Bacillales</taxon>
        <taxon>Paenibacillaceae</taxon>
        <taxon>Paenibacillus</taxon>
    </lineage>
</organism>
<keyword evidence="5" id="KW-1185">Reference proteome</keyword>
<dbReference type="AlphaFoldDB" id="A0A2V5JYB8"/>
<feature type="region of interest" description="Disordered" evidence="1">
    <location>
        <begin position="1"/>
        <end position="57"/>
    </location>
</feature>
<reference evidence="4 5" key="1">
    <citation type="submission" date="2018-05" db="EMBL/GenBank/DDBJ databases">
        <title>Paenibacillus flagellatus sp. nov., isolated from selenium mineral soil.</title>
        <authorList>
            <person name="Dai X."/>
        </authorList>
    </citation>
    <scope>NUCLEOTIDE SEQUENCE [LARGE SCALE GENOMIC DNA]</scope>
    <source>
        <strain evidence="4 5">DXL2</strain>
    </source>
</reference>
<evidence type="ECO:0000259" key="2">
    <source>
        <dbReference type="Pfam" id="PF00534"/>
    </source>
</evidence>
<evidence type="ECO:0008006" key="6">
    <source>
        <dbReference type="Google" id="ProtNLM"/>
    </source>
</evidence>
<dbReference type="Pfam" id="PF00534">
    <property type="entry name" value="Glycos_transf_1"/>
    <property type="match status" value="1"/>
</dbReference>
<evidence type="ECO:0000259" key="3">
    <source>
        <dbReference type="Pfam" id="PF13579"/>
    </source>
</evidence>
<comment type="caution">
    <text evidence="4">The sequence shown here is derived from an EMBL/GenBank/DDBJ whole genome shotgun (WGS) entry which is preliminary data.</text>
</comment>
<feature type="domain" description="Glycosyl transferase family 1" evidence="2">
    <location>
        <begin position="342"/>
        <end position="496"/>
    </location>
</feature>
<feature type="domain" description="Glycosyltransferase subfamily 4-like N-terminal" evidence="3">
    <location>
        <begin position="132"/>
        <end position="254"/>
    </location>
</feature>
<dbReference type="Pfam" id="PF13579">
    <property type="entry name" value="Glyco_trans_4_4"/>
    <property type="match status" value="1"/>
</dbReference>
<dbReference type="Gene3D" id="3.40.50.2000">
    <property type="entry name" value="Glycogen Phosphorylase B"/>
    <property type="match status" value="2"/>
</dbReference>
<name>A0A2V5JYB8_9BACL</name>
<proteinExistence type="predicted"/>
<feature type="compositionally biased region" description="Basic residues" evidence="1">
    <location>
        <begin position="63"/>
        <end position="77"/>
    </location>
</feature>
<feature type="region of interest" description="Disordered" evidence="1">
    <location>
        <begin position="63"/>
        <end position="82"/>
    </location>
</feature>
<dbReference type="Proteomes" id="UP000247476">
    <property type="component" value="Unassembled WGS sequence"/>
</dbReference>
<evidence type="ECO:0000313" key="5">
    <source>
        <dbReference type="Proteomes" id="UP000247476"/>
    </source>
</evidence>
<dbReference type="PANTHER" id="PTHR45947:SF13">
    <property type="entry name" value="TRANSFERASE"/>
    <property type="match status" value="1"/>
</dbReference>
<protein>
    <recommendedName>
        <fullName evidence="6">Glycosyl transferase family 1</fullName>
    </recommendedName>
</protein>
<dbReference type="InterPro" id="IPR028098">
    <property type="entry name" value="Glyco_trans_4-like_N"/>
</dbReference>